<sequence length="170" mass="18371">MDVRTTDIKKICEVISQMTEITKIKETSCRPFVGSLIFAMIVGPILITLVLAPVPGVNLVIFFAYISGMPSYLGIGIPVMILALWYFPPSIFLFMFAALLTQACIALITGLIPPDMIPNSQSDILPFLTHGAVPGLILGPIWAMFSGCLYMRTLAASGDHPKQIAQEGGI</sequence>
<keyword evidence="3" id="KW-1185">Reference proteome</keyword>
<dbReference type="RefSeq" id="WP_228848524.1">
    <property type="nucleotide sequence ID" value="NZ_JADCKQ010000005.1"/>
</dbReference>
<keyword evidence="1" id="KW-0812">Transmembrane</keyword>
<organism evidence="2 3">
    <name type="scientific">Halocynthiibacter styelae</name>
    <dbReference type="NCBI Taxonomy" id="2761955"/>
    <lineage>
        <taxon>Bacteria</taxon>
        <taxon>Pseudomonadati</taxon>
        <taxon>Pseudomonadota</taxon>
        <taxon>Alphaproteobacteria</taxon>
        <taxon>Rhodobacterales</taxon>
        <taxon>Paracoccaceae</taxon>
        <taxon>Halocynthiibacter</taxon>
    </lineage>
</organism>
<proteinExistence type="predicted"/>
<comment type="caution">
    <text evidence="2">The sequence shown here is derived from an EMBL/GenBank/DDBJ whole genome shotgun (WGS) entry which is preliminary data.</text>
</comment>
<reference evidence="2" key="1">
    <citation type="submission" date="2020-10" db="EMBL/GenBank/DDBJ databases">
        <title>Paenihalocynthiibacter styelae gen. nov., sp. nov., isolated from stalked sea squirt Styela clava.</title>
        <authorList>
            <person name="Kim Y.-O."/>
            <person name="Yoon J.-H."/>
        </authorList>
    </citation>
    <scope>NUCLEOTIDE SEQUENCE</scope>
    <source>
        <strain evidence="2">MYP1-1</strain>
    </source>
</reference>
<dbReference type="EMBL" id="JADCKQ010000005">
    <property type="protein sequence ID" value="MBI1493701.1"/>
    <property type="molecule type" value="Genomic_DNA"/>
</dbReference>
<feature type="transmembrane region" description="Helical" evidence="1">
    <location>
        <begin position="32"/>
        <end position="54"/>
    </location>
</feature>
<feature type="transmembrane region" description="Helical" evidence="1">
    <location>
        <begin position="91"/>
        <end position="112"/>
    </location>
</feature>
<name>A0A8J7IQU4_9RHOB</name>
<evidence type="ECO:0000313" key="3">
    <source>
        <dbReference type="Proteomes" id="UP000640583"/>
    </source>
</evidence>
<gene>
    <name evidence="2" type="ORF">H1D41_08660</name>
</gene>
<dbReference type="AlphaFoldDB" id="A0A8J7IQU4"/>
<evidence type="ECO:0000256" key="1">
    <source>
        <dbReference type="SAM" id="Phobius"/>
    </source>
</evidence>
<protein>
    <submittedName>
        <fullName evidence="2">Uncharacterized protein</fullName>
    </submittedName>
</protein>
<accession>A0A8J7IQU4</accession>
<evidence type="ECO:0000313" key="2">
    <source>
        <dbReference type="EMBL" id="MBI1493701.1"/>
    </source>
</evidence>
<dbReference type="Proteomes" id="UP000640583">
    <property type="component" value="Unassembled WGS sequence"/>
</dbReference>
<feature type="transmembrane region" description="Helical" evidence="1">
    <location>
        <begin position="124"/>
        <end position="145"/>
    </location>
</feature>
<feature type="transmembrane region" description="Helical" evidence="1">
    <location>
        <begin position="60"/>
        <end position="84"/>
    </location>
</feature>
<keyword evidence="1" id="KW-1133">Transmembrane helix</keyword>
<keyword evidence="1" id="KW-0472">Membrane</keyword>